<evidence type="ECO:0000256" key="3">
    <source>
        <dbReference type="SAM" id="MobiDB-lite"/>
    </source>
</evidence>
<evidence type="ECO:0000256" key="2">
    <source>
        <dbReference type="PROSITE-ProRule" id="PRU00339"/>
    </source>
</evidence>
<feature type="compositionally biased region" description="Pro residues" evidence="3">
    <location>
        <begin position="81"/>
        <end position="97"/>
    </location>
</feature>
<reference evidence="5" key="1">
    <citation type="submission" date="2024-01" db="EMBL/GenBank/DDBJ databases">
        <title>Bank of Algae and Cyanobacteria of the Azores (BACA) strain genomes.</title>
        <authorList>
            <person name="Luz R."/>
            <person name="Cordeiro R."/>
            <person name="Fonseca A."/>
            <person name="Goncalves V."/>
        </authorList>
    </citation>
    <scope>NUCLEOTIDE SEQUENCE</scope>
    <source>
        <strain evidence="5">BACA0141</strain>
    </source>
</reference>
<dbReference type="PANTHER" id="PTHR44145:SF3">
    <property type="entry name" value="DNAJ HOMOLOG SUBFAMILY A MEMBER 3, MITOCHONDRIAL"/>
    <property type="match status" value="1"/>
</dbReference>
<name>A0AAW9PUW3_9CYAN</name>
<keyword evidence="2" id="KW-0802">TPR repeat</keyword>
<dbReference type="InterPro" id="IPR051938">
    <property type="entry name" value="Apopto_cytoskel_mod"/>
</dbReference>
<dbReference type="InterPro" id="IPR036869">
    <property type="entry name" value="J_dom_sf"/>
</dbReference>
<organism evidence="5 6">
    <name type="scientific">Tumidithrix elongata BACA0141</name>
    <dbReference type="NCBI Taxonomy" id="2716417"/>
    <lineage>
        <taxon>Bacteria</taxon>
        <taxon>Bacillati</taxon>
        <taxon>Cyanobacteriota</taxon>
        <taxon>Cyanophyceae</taxon>
        <taxon>Pseudanabaenales</taxon>
        <taxon>Pseudanabaenaceae</taxon>
        <taxon>Tumidithrix</taxon>
        <taxon>Tumidithrix elongata</taxon>
    </lineage>
</organism>
<feature type="region of interest" description="Disordered" evidence="3">
    <location>
        <begin position="61"/>
        <end position="109"/>
    </location>
</feature>
<dbReference type="PROSITE" id="PS50005">
    <property type="entry name" value="TPR"/>
    <property type="match status" value="1"/>
</dbReference>
<dbReference type="SUPFAM" id="SSF48452">
    <property type="entry name" value="TPR-like"/>
    <property type="match status" value="1"/>
</dbReference>
<protein>
    <submittedName>
        <fullName evidence="5">DnaJ domain-containing protein</fullName>
    </submittedName>
</protein>
<proteinExistence type="predicted"/>
<sequence length="225" mass="26049">MHVSECYRLLGVPRNATMDDIKMAYRRLARKYHPDINQDDPTAADKFRRVQEAYQVLKEVDAGIRPKQDVAPPATTKVQRPPTPTPSPAPQKPPQKAPQPSTDRFNKIKIDVRDVRTSQDPLSTDPELKLKLDMLRRVQELLKQKKYVVAIAVVEGMRERYPKSPEVLHWQAVTYYRWGSELIIAGKLREAEIYLNKALNTDPKNRELCFEVKRDLERLKQKPLG</sequence>
<dbReference type="SUPFAM" id="SSF46565">
    <property type="entry name" value="Chaperone J-domain"/>
    <property type="match status" value="1"/>
</dbReference>
<comment type="caution">
    <text evidence="5">The sequence shown here is derived from an EMBL/GenBank/DDBJ whole genome shotgun (WGS) entry which is preliminary data.</text>
</comment>
<gene>
    <name evidence="5" type="ORF">V2H45_07335</name>
</gene>
<dbReference type="PRINTS" id="PR00625">
    <property type="entry name" value="JDOMAIN"/>
</dbReference>
<dbReference type="Gene3D" id="1.10.287.110">
    <property type="entry name" value="DnaJ domain"/>
    <property type="match status" value="1"/>
</dbReference>
<keyword evidence="6" id="KW-1185">Reference proteome</keyword>
<dbReference type="EMBL" id="JAZBJZ010000021">
    <property type="protein sequence ID" value="MEE3716552.1"/>
    <property type="molecule type" value="Genomic_DNA"/>
</dbReference>
<dbReference type="CDD" id="cd06257">
    <property type="entry name" value="DnaJ"/>
    <property type="match status" value="1"/>
</dbReference>
<feature type="domain" description="J" evidence="4">
    <location>
        <begin position="5"/>
        <end position="72"/>
    </location>
</feature>
<dbReference type="AlphaFoldDB" id="A0AAW9PUW3"/>
<dbReference type="Proteomes" id="UP001333818">
    <property type="component" value="Unassembled WGS sequence"/>
</dbReference>
<dbReference type="Pfam" id="PF00226">
    <property type="entry name" value="DnaJ"/>
    <property type="match status" value="1"/>
</dbReference>
<dbReference type="PROSITE" id="PS50076">
    <property type="entry name" value="DNAJ_2"/>
    <property type="match status" value="1"/>
</dbReference>
<dbReference type="InterPro" id="IPR001623">
    <property type="entry name" value="DnaJ_domain"/>
</dbReference>
<dbReference type="PANTHER" id="PTHR44145">
    <property type="entry name" value="DNAJ HOMOLOG SUBFAMILY A MEMBER 3, MITOCHONDRIAL"/>
    <property type="match status" value="1"/>
</dbReference>
<accession>A0AAW9PUW3</accession>
<evidence type="ECO:0000313" key="5">
    <source>
        <dbReference type="EMBL" id="MEE3716552.1"/>
    </source>
</evidence>
<dbReference type="InterPro" id="IPR019734">
    <property type="entry name" value="TPR_rpt"/>
</dbReference>
<keyword evidence="1" id="KW-0143">Chaperone</keyword>
<dbReference type="Gene3D" id="1.25.40.10">
    <property type="entry name" value="Tetratricopeptide repeat domain"/>
    <property type="match status" value="1"/>
</dbReference>
<dbReference type="InterPro" id="IPR011990">
    <property type="entry name" value="TPR-like_helical_dom_sf"/>
</dbReference>
<dbReference type="SMART" id="SM00271">
    <property type="entry name" value="DnaJ"/>
    <property type="match status" value="1"/>
</dbReference>
<evidence type="ECO:0000259" key="4">
    <source>
        <dbReference type="PROSITE" id="PS50076"/>
    </source>
</evidence>
<feature type="repeat" description="TPR" evidence="2">
    <location>
        <begin position="172"/>
        <end position="205"/>
    </location>
</feature>
<evidence type="ECO:0000256" key="1">
    <source>
        <dbReference type="ARBA" id="ARBA00023186"/>
    </source>
</evidence>
<evidence type="ECO:0000313" key="6">
    <source>
        <dbReference type="Proteomes" id="UP001333818"/>
    </source>
</evidence>